<proteinExistence type="predicted"/>
<dbReference type="EMBL" id="CYZX01000007">
    <property type="protein sequence ID" value="CUO27000.1"/>
    <property type="molecule type" value="Genomic_DNA"/>
</dbReference>
<reference evidence="2 3" key="1">
    <citation type="submission" date="2015-09" db="EMBL/GenBank/DDBJ databases">
        <authorList>
            <consortium name="Pathogen Informatics"/>
        </authorList>
    </citation>
    <scope>NUCLEOTIDE SEQUENCE [LARGE SCALE GENOMIC DNA]</scope>
    <source>
        <strain evidence="2 3">2789STDY5834856</strain>
    </source>
</reference>
<name>A0A174DSZ4_9CLOT</name>
<dbReference type="SUPFAM" id="SSF55961">
    <property type="entry name" value="Bet v1-like"/>
    <property type="match status" value="1"/>
</dbReference>
<dbReference type="RefSeq" id="WP_055264771.1">
    <property type="nucleotide sequence ID" value="NZ_CABIXQ010000007.1"/>
</dbReference>
<accession>A0A174DSZ4</accession>
<dbReference type="OrthoDB" id="1911736at2"/>
<feature type="coiled-coil region" evidence="1">
    <location>
        <begin position="118"/>
        <end position="152"/>
    </location>
</feature>
<sequence length="152" mass="17595">MSKFTVSTVIAYPLEEVFDNFIQLAKEPFNKFNEENPIGAKSKRVARKTKSGDIYMETSVTDYIKNEVYETRTMFLSSKYTGRYEFKDAGDDCTEIILTESQDLYGIMNKIGFVFQSLTAKKKIKKKLDNTINALEDKIIKERNKSENKKVK</sequence>
<organism evidence="2 3">
    <name type="scientific">Clostridium disporicum</name>
    <dbReference type="NCBI Taxonomy" id="84024"/>
    <lineage>
        <taxon>Bacteria</taxon>
        <taxon>Bacillati</taxon>
        <taxon>Bacillota</taxon>
        <taxon>Clostridia</taxon>
        <taxon>Eubacteriales</taxon>
        <taxon>Clostridiaceae</taxon>
        <taxon>Clostridium</taxon>
    </lineage>
</organism>
<dbReference type="Pfam" id="PF11687">
    <property type="entry name" value="DUF3284"/>
    <property type="match status" value="1"/>
</dbReference>
<dbReference type="Proteomes" id="UP000095594">
    <property type="component" value="Unassembled WGS sequence"/>
</dbReference>
<evidence type="ECO:0000313" key="2">
    <source>
        <dbReference type="EMBL" id="CUO27000.1"/>
    </source>
</evidence>
<evidence type="ECO:0000256" key="1">
    <source>
        <dbReference type="SAM" id="Coils"/>
    </source>
</evidence>
<dbReference type="InterPro" id="IPR021701">
    <property type="entry name" value="DUF3284"/>
</dbReference>
<protein>
    <submittedName>
        <fullName evidence="2">Domain of uncharacterized function (DUF3284)</fullName>
    </submittedName>
</protein>
<keyword evidence="1" id="KW-0175">Coiled coil</keyword>
<dbReference type="AlphaFoldDB" id="A0A174DSZ4"/>
<evidence type="ECO:0000313" key="3">
    <source>
        <dbReference type="Proteomes" id="UP000095594"/>
    </source>
</evidence>
<gene>
    <name evidence="2" type="ORF">ERS852471_01243</name>
</gene>